<dbReference type="AlphaFoldDB" id="A0A8J5N1R5"/>
<dbReference type="EMBL" id="JAHLQT010012015">
    <property type="protein sequence ID" value="KAG7171640.1"/>
    <property type="molecule type" value="Genomic_DNA"/>
</dbReference>
<gene>
    <name evidence="1" type="primary">Ttc39b-L3</name>
    <name evidence="1" type="ORF">Hamer_G014779</name>
</gene>
<name>A0A8J5N1R5_HOMAM</name>
<proteinExistence type="predicted"/>
<organism evidence="1 2">
    <name type="scientific">Homarus americanus</name>
    <name type="common">American lobster</name>
    <dbReference type="NCBI Taxonomy" id="6706"/>
    <lineage>
        <taxon>Eukaryota</taxon>
        <taxon>Metazoa</taxon>
        <taxon>Ecdysozoa</taxon>
        <taxon>Arthropoda</taxon>
        <taxon>Crustacea</taxon>
        <taxon>Multicrustacea</taxon>
        <taxon>Malacostraca</taxon>
        <taxon>Eumalacostraca</taxon>
        <taxon>Eucarida</taxon>
        <taxon>Decapoda</taxon>
        <taxon>Pleocyemata</taxon>
        <taxon>Astacidea</taxon>
        <taxon>Nephropoidea</taxon>
        <taxon>Nephropidae</taxon>
        <taxon>Homarus</taxon>
    </lineage>
</organism>
<comment type="caution">
    <text evidence="1">The sequence shown here is derived from an EMBL/GenBank/DDBJ whole genome shotgun (WGS) entry which is preliminary data.</text>
</comment>
<evidence type="ECO:0000313" key="2">
    <source>
        <dbReference type="Proteomes" id="UP000747542"/>
    </source>
</evidence>
<accession>A0A8J5N1R5</accession>
<feature type="non-terminal residue" evidence="1">
    <location>
        <position position="1"/>
    </location>
</feature>
<dbReference type="Proteomes" id="UP000747542">
    <property type="component" value="Unassembled WGS sequence"/>
</dbReference>
<protein>
    <submittedName>
        <fullName evidence="1">Putative Tetratricopeptide repeat protein 39B-like 3</fullName>
    </submittedName>
</protein>
<evidence type="ECO:0000313" key="1">
    <source>
        <dbReference type="EMBL" id="KAG7171640.1"/>
    </source>
</evidence>
<keyword evidence="2" id="KW-1185">Reference proteome</keyword>
<reference evidence="1" key="1">
    <citation type="journal article" date="2021" name="Sci. Adv.">
        <title>The American lobster genome reveals insights on longevity, neural, and immune adaptations.</title>
        <authorList>
            <person name="Polinski J.M."/>
            <person name="Zimin A.V."/>
            <person name="Clark K.F."/>
            <person name="Kohn A.B."/>
            <person name="Sadowski N."/>
            <person name="Timp W."/>
            <person name="Ptitsyn A."/>
            <person name="Khanna P."/>
            <person name="Romanova D.Y."/>
            <person name="Williams P."/>
            <person name="Greenwood S.J."/>
            <person name="Moroz L.L."/>
            <person name="Walt D.R."/>
            <person name="Bodnar A.G."/>
        </authorList>
    </citation>
    <scope>NUCLEOTIDE SEQUENCE</scope>
    <source>
        <strain evidence="1">GMGI-L3</strain>
    </source>
</reference>
<sequence>MNIFFRKRVCEMDLSAAMEEAKLACSYFFNNRFEEARALMRP</sequence>